<accession>A0A6S6TWJ5</accession>
<evidence type="ECO:0000256" key="10">
    <source>
        <dbReference type="ARBA" id="ARBA00047838"/>
    </source>
</evidence>
<evidence type="ECO:0000313" key="12">
    <source>
        <dbReference type="EMBL" id="CAA6819486.1"/>
    </source>
</evidence>
<dbReference type="SUPFAM" id="SSF51366">
    <property type="entry name" value="Ribulose-phoshate binding barrel"/>
    <property type="match status" value="1"/>
</dbReference>
<comment type="catalytic activity">
    <reaction evidence="10">
        <text>5-[(5-phospho-1-deoxy-D-ribulos-1-ylimino)methylamino]-1-(5-phospho-beta-D-ribosyl)imidazole-4-carboxamide + L-glutamine = D-erythro-1-(imidazol-4-yl)glycerol 3-phosphate + 5-amino-1-(5-phospho-beta-D-ribosyl)imidazole-4-carboxamide + L-glutamate + H(+)</text>
        <dbReference type="Rhea" id="RHEA:24793"/>
        <dbReference type="ChEBI" id="CHEBI:15378"/>
        <dbReference type="ChEBI" id="CHEBI:29985"/>
        <dbReference type="ChEBI" id="CHEBI:58278"/>
        <dbReference type="ChEBI" id="CHEBI:58359"/>
        <dbReference type="ChEBI" id="CHEBI:58475"/>
        <dbReference type="ChEBI" id="CHEBI:58525"/>
        <dbReference type="EC" id="4.3.2.10"/>
    </reaction>
</comment>
<proteinExistence type="inferred from homology"/>
<evidence type="ECO:0000256" key="5">
    <source>
        <dbReference type="ARBA" id="ARBA00022605"/>
    </source>
</evidence>
<sequence>MMRTRIIAKLDVKPPYVVKPVHFEGLRKVGIPAELAKKYYDQGADEVFYIDIVASLYQREILFDTIEETANELLIPFAVGGGVRSMENFSKLFHKGADKVVLNTYALQENPDLINEAARTFGNQAVVVNIEAKKWDNHYECYSDCGRIQSEKDVLAWVKEVEERGAGEILLQSVDKDGRQRGFDINLAKQVVDAVEIPVVVSSGAGTLEDIKELIEYAKPSGVAIASLLHYDKLTIEEIKKYLRNDGIEVSK</sequence>
<keyword evidence="6 11" id="KW-0368">Histidine biosynthesis</keyword>
<evidence type="ECO:0000256" key="8">
    <source>
        <dbReference type="ARBA" id="ARBA00025475"/>
    </source>
</evidence>
<dbReference type="Gene3D" id="3.20.20.70">
    <property type="entry name" value="Aldolase class I"/>
    <property type="match status" value="1"/>
</dbReference>
<dbReference type="GO" id="GO:0016829">
    <property type="term" value="F:lyase activity"/>
    <property type="evidence" value="ECO:0007669"/>
    <property type="project" value="UniProtKB-KW"/>
</dbReference>
<dbReference type="InterPro" id="IPR011060">
    <property type="entry name" value="RibuloseP-bd_barrel"/>
</dbReference>
<evidence type="ECO:0000256" key="3">
    <source>
        <dbReference type="ARBA" id="ARBA00011152"/>
    </source>
</evidence>
<dbReference type="PANTHER" id="PTHR21235:SF2">
    <property type="entry name" value="IMIDAZOLE GLYCEROL PHOSPHATE SYNTHASE HISHF"/>
    <property type="match status" value="1"/>
</dbReference>
<reference evidence="12" key="1">
    <citation type="submission" date="2020-01" db="EMBL/GenBank/DDBJ databases">
        <authorList>
            <person name="Meier V. D."/>
            <person name="Meier V D."/>
        </authorList>
    </citation>
    <scope>NUCLEOTIDE SEQUENCE</scope>
    <source>
        <strain evidence="12">HLG_WM_MAG_02</strain>
    </source>
</reference>
<dbReference type="PANTHER" id="PTHR21235">
    <property type="entry name" value="IMIDAZOLE GLYCEROL PHOSPHATE SYNTHASE SUBUNIT HISF/H IGP SYNTHASE SUBUNIT HISF/H"/>
    <property type="match status" value="1"/>
</dbReference>
<evidence type="ECO:0000256" key="7">
    <source>
        <dbReference type="ARBA" id="ARBA00023239"/>
    </source>
</evidence>
<organism evidence="12">
    <name type="scientific">uncultured Sulfurovum sp</name>
    <dbReference type="NCBI Taxonomy" id="269237"/>
    <lineage>
        <taxon>Bacteria</taxon>
        <taxon>Pseudomonadati</taxon>
        <taxon>Campylobacterota</taxon>
        <taxon>Epsilonproteobacteria</taxon>
        <taxon>Campylobacterales</taxon>
        <taxon>Sulfurovaceae</taxon>
        <taxon>Sulfurovum</taxon>
        <taxon>environmental samples</taxon>
    </lineage>
</organism>
<keyword evidence="7 12" id="KW-0456">Lyase</keyword>
<protein>
    <recommendedName>
        <fullName evidence="4">imidazole glycerol-phosphate synthase</fullName>
        <ecNumber evidence="4">4.3.2.10</ecNumber>
    </recommendedName>
    <alternativeName>
        <fullName evidence="9">IGP synthase cyclase subunit</fullName>
    </alternativeName>
</protein>
<dbReference type="EMBL" id="CACVAZ010000123">
    <property type="protein sequence ID" value="CAA6819486.1"/>
    <property type="molecule type" value="Genomic_DNA"/>
</dbReference>
<comment type="subunit">
    <text evidence="3">Heterodimer of HisH and HisF.</text>
</comment>
<gene>
    <name evidence="12" type="ORF">HELGO_WM18858</name>
</gene>
<dbReference type="EC" id="4.3.2.10" evidence="4"/>
<evidence type="ECO:0000256" key="4">
    <source>
        <dbReference type="ARBA" id="ARBA00012809"/>
    </source>
</evidence>
<comment type="function">
    <text evidence="8">IGPS catalyzes the conversion of PRFAR and glutamine to IGP, AICAR and glutamate. The HisF subunit catalyzes the cyclization activity that produces IGP and AICAR from PRFAR using the ammonia provided by the HisH subunit.</text>
</comment>
<dbReference type="InterPro" id="IPR050064">
    <property type="entry name" value="IGPS_HisA/HisF"/>
</dbReference>
<evidence type="ECO:0000256" key="11">
    <source>
        <dbReference type="RuleBase" id="RU003657"/>
    </source>
</evidence>
<keyword evidence="5 11" id="KW-0028">Amino-acid biosynthesis</keyword>
<dbReference type="GO" id="GO:0000107">
    <property type="term" value="F:imidazoleglycerol-phosphate synthase activity"/>
    <property type="evidence" value="ECO:0007669"/>
    <property type="project" value="InterPro"/>
</dbReference>
<comment type="similarity">
    <text evidence="2 11">Belongs to the HisA/HisF family.</text>
</comment>
<dbReference type="InterPro" id="IPR004651">
    <property type="entry name" value="HisF"/>
</dbReference>
<dbReference type="CDD" id="cd04731">
    <property type="entry name" value="HisF"/>
    <property type="match status" value="1"/>
</dbReference>
<name>A0A6S6TWJ5_9BACT</name>
<dbReference type="InterPro" id="IPR013785">
    <property type="entry name" value="Aldolase_TIM"/>
</dbReference>
<evidence type="ECO:0000256" key="1">
    <source>
        <dbReference type="ARBA" id="ARBA00005091"/>
    </source>
</evidence>
<dbReference type="GO" id="GO:0000105">
    <property type="term" value="P:L-histidine biosynthetic process"/>
    <property type="evidence" value="ECO:0007669"/>
    <property type="project" value="UniProtKB-UniPathway"/>
</dbReference>
<evidence type="ECO:0000256" key="6">
    <source>
        <dbReference type="ARBA" id="ARBA00023102"/>
    </source>
</evidence>
<dbReference type="UniPathway" id="UPA00031">
    <property type="reaction ID" value="UER00010"/>
</dbReference>
<dbReference type="AlphaFoldDB" id="A0A6S6TWJ5"/>
<dbReference type="InterPro" id="IPR006062">
    <property type="entry name" value="His_biosynth"/>
</dbReference>
<dbReference type="Pfam" id="PF00977">
    <property type="entry name" value="His_biosynth"/>
    <property type="match status" value="1"/>
</dbReference>
<comment type="pathway">
    <text evidence="1">Amino-acid biosynthesis; L-histidine biosynthesis; L-histidine from 5-phospho-alpha-D-ribose 1-diphosphate: step 5/9.</text>
</comment>
<evidence type="ECO:0000256" key="9">
    <source>
        <dbReference type="ARBA" id="ARBA00030264"/>
    </source>
</evidence>
<evidence type="ECO:0000256" key="2">
    <source>
        <dbReference type="ARBA" id="ARBA00009667"/>
    </source>
</evidence>